<proteinExistence type="predicted"/>
<keyword evidence="2" id="KW-1185">Reference proteome</keyword>
<dbReference type="AlphaFoldDB" id="A0AA50HMT6"/>
<name>A0AA50HMT6_9GAMM</name>
<dbReference type="KEGG" id="epi:Q3V30_04110"/>
<gene>
    <name evidence="1" type="ORF">Q3V30_04110</name>
</gene>
<organism evidence="1 2">
    <name type="scientific">Erwinia pyri</name>
    <dbReference type="NCBI Taxonomy" id="3062598"/>
    <lineage>
        <taxon>Bacteria</taxon>
        <taxon>Pseudomonadati</taxon>
        <taxon>Pseudomonadota</taxon>
        <taxon>Gammaproteobacteria</taxon>
        <taxon>Enterobacterales</taxon>
        <taxon>Erwiniaceae</taxon>
        <taxon>Erwinia</taxon>
    </lineage>
</organism>
<evidence type="ECO:0000313" key="1">
    <source>
        <dbReference type="EMBL" id="WLS79701.1"/>
    </source>
</evidence>
<dbReference type="RefSeq" id="WP_306210728.1">
    <property type="nucleotide sequence ID" value="NZ_CP132353.1"/>
</dbReference>
<accession>A0AA50HMT6</accession>
<dbReference type="EMBL" id="CP132353">
    <property type="protein sequence ID" value="WLS79701.1"/>
    <property type="molecule type" value="Genomic_DNA"/>
</dbReference>
<dbReference type="Proteomes" id="UP001228139">
    <property type="component" value="Chromosome"/>
</dbReference>
<protein>
    <submittedName>
        <fullName evidence="1">Uncharacterized protein</fullName>
    </submittedName>
</protein>
<evidence type="ECO:0000313" key="2">
    <source>
        <dbReference type="Proteomes" id="UP001228139"/>
    </source>
</evidence>
<reference evidence="1 2" key="1">
    <citation type="submission" date="2023-07" db="EMBL/GenBank/DDBJ databases">
        <title>Pathogenic bacteria of pear tree diseases.</title>
        <authorList>
            <person name="Zhang Z."/>
            <person name="He L."/>
            <person name="Huang R."/>
        </authorList>
    </citation>
    <scope>NUCLEOTIDE SEQUENCE [LARGE SCALE GENOMIC DNA]</scope>
    <source>
        <strain evidence="1 2">DE2</strain>
    </source>
</reference>
<sequence length="429" mass="46572">MDIKSTSVNTFPLHQAVEQHDPAAITQLREEGHKASQLNEANLSPVDLLSRRRSIDVALREKMHGALLSSMNPTAPKGYTKPEALHGSPWGFEILASGELRGGVNDAKGGTQSLEGEVFFSDRTPEKLSEQVTRNNFRSNPRVYSHGRGMHSSNPVARAFQHRMTQAIGGYLASGRPLPSTGNALQLQASADQEVSEVAANWLQNLLTSARNNGAKKFENVPAEQSVALLKFPESVTINFSDHHQQRFDGPALRPMLAEAAKTLQQQLEAGKAPLLAMINDGKIVPMVFGFSKIDDLKTHAIKGSLGGEAKNYSYQSENHPLAGSAKGGRLKEIELNTVQDLATLSLACLAKGVKIPADTLIRINPNGRDKMDTGAKAHYLDPQQLGRFQQQLATTLGEKGVTLSQASLPELQQMNQEIRGKDLAAWVA</sequence>